<name>A0A2N8UFB9_9BASI</name>
<protein>
    <recommendedName>
        <fullName evidence="1">FAD dependent oxidoreductase domain-containing protein</fullName>
    </recommendedName>
</protein>
<feature type="domain" description="FAD dependent oxidoreductase" evidence="1">
    <location>
        <begin position="59"/>
        <end position="478"/>
    </location>
</feature>
<dbReference type="AlphaFoldDB" id="A0A2N8UFB9"/>
<proteinExistence type="predicted"/>
<dbReference type="Proteomes" id="UP000239563">
    <property type="component" value="Chromosome VIII"/>
</dbReference>
<dbReference type="Pfam" id="PF01266">
    <property type="entry name" value="DAO"/>
    <property type="match status" value="1"/>
</dbReference>
<evidence type="ECO:0000313" key="3">
    <source>
        <dbReference type="Proteomes" id="UP000239563"/>
    </source>
</evidence>
<organism evidence="2 3">
    <name type="scientific">Sporisorium reilianum f. sp. reilianum</name>
    <dbReference type="NCBI Taxonomy" id="72559"/>
    <lineage>
        <taxon>Eukaryota</taxon>
        <taxon>Fungi</taxon>
        <taxon>Dikarya</taxon>
        <taxon>Basidiomycota</taxon>
        <taxon>Ustilaginomycotina</taxon>
        <taxon>Ustilaginomycetes</taxon>
        <taxon>Ustilaginales</taxon>
        <taxon>Ustilaginaceae</taxon>
        <taxon>Sporisorium</taxon>
    </lineage>
</organism>
<dbReference type="PANTHER" id="PTHR13847">
    <property type="entry name" value="SARCOSINE DEHYDROGENASE-RELATED"/>
    <property type="match status" value="1"/>
</dbReference>
<dbReference type="Gene3D" id="3.30.9.10">
    <property type="entry name" value="D-Amino Acid Oxidase, subunit A, domain 2"/>
    <property type="match status" value="1"/>
</dbReference>
<dbReference type="InterPro" id="IPR036188">
    <property type="entry name" value="FAD/NAD-bd_sf"/>
</dbReference>
<dbReference type="EMBL" id="LT795061">
    <property type="protein sequence ID" value="SJX63458.1"/>
    <property type="molecule type" value="Genomic_DNA"/>
</dbReference>
<accession>A0A2N8UFB9</accession>
<gene>
    <name evidence="2" type="ORF">SRS1_11128</name>
</gene>
<sequence length="542" mass="57615">MSSGEQEYVDISTIGIDQVAQAPAPLPSSADKATTSYWMATTATHQLPDSLEAPPAKSDVVVVGSGITGVSTAYHLVDSAPASSSPIASITIVEARSFCSGATARNGGHLTAVSALAYIDLAANPSHLLGARASRLSKEEIDTGSAKMVEEILEFERHTANAIRSIIADEHVEQEIGFTDDRNWHFCFEQAEVEAFEQSLSQAAQHAGLRKFVDQVRRVPKGEVDTRMKHPAGILAVYEIPGATLHPRALVSVIFKRAQRIAAAKGISLNIVTDLPVVGITSPSPGLTILATAKGDIEAKYVVHATNGYASHLLPQLSSSDGGIIPTRAQVVAVAPTQRGYLWGMALSAGGGYEYGHQRPESEAASTAAAAPLYILGGGREYADGREWGVADDTAFNPQVSAFLHPYMGRVFPNSYSSEGVQMEWTGIMGYTKTKDPLVGPVVWSEECKRQGKEYVAAGYSGHGMTRAFGCARVVADMILADATGRKWVKREPFPDCYLTAGSQAAAVVDADTESEKRERDSVAAVEPALRSTSAVSCCDIM</sequence>
<evidence type="ECO:0000313" key="2">
    <source>
        <dbReference type="EMBL" id="SJX63458.1"/>
    </source>
</evidence>
<reference evidence="2 3" key="1">
    <citation type="submission" date="2017-02" db="EMBL/GenBank/DDBJ databases">
        <authorList>
            <person name="Peterson S.W."/>
        </authorList>
    </citation>
    <scope>NUCLEOTIDE SEQUENCE [LARGE SCALE GENOMIC DNA]</scope>
    <source>
        <strain evidence="2 3">SRS1_H2-8</strain>
    </source>
</reference>
<evidence type="ECO:0000259" key="1">
    <source>
        <dbReference type="Pfam" id="PF01266"/>
    </source>
</evidence>
<dbReference type="GO" id="GO:0005737">
    <property type="term" value="C:cytoplasm"/>
    <property type="evidence" value="ECO:0007669"/>
    <property type="project" value="TreeGrafter"/>
</dbReference>
<dbReference type="PANTHER" id="PTHR13847:SF260">
    <property type="entry name" value="FAD DEPENDENT OXIDOREDUCTASE DOMAIN-CONTAINING PROTEIN"/>
    <property type="match status" value="1"/>
</dbReference>
<dbReference type="SUPFAM" id="SSF51971">
    <property type="entry name" value="Nucleotide-binding domain"/>
    <property type="match status" value="1"/>
</dbReference>
<dbReference type="InterPro" id="IPR006076">
    <property type="entry name" value="FAD-dep_OxRdtase"/>
</dbReference>
<dbReference type="Gene3D" id="3.50.50.60">
    <property type="entry name" value="FAD/NAD(P)-binding domain"/>
    <property type="match status" value="1"/>
</dbReference>